<organism evidence="3 4">
    <name type="scientific">Nocardiopsis sediminis</name>
    <dbReference type="NCBI Taxonomy" id="1778267"/>
    <lineage>
        <taxon>Bacteria</taxon>
        <taxon>Bacillati</taxon>
        <taxon>Actinomycetota</taxon>
        <taxon>Actinomycetes</taxon>
        <taxon>Streptosporangiales</taxon>
        <taxon>Nocardiopsidaceae</taxon>
        <taxon>Nocardiopsis</taxon>
    </lineage>
</organism>
<feature type="region of interest" description="Disordered" evidence="1">
    <location>
        <begin position="23"/>
        <end position="46"/>
    </location>
</feature>
<gene>
    <name evidence="3" type="ORF">ACFOVU_23735</name>
</gene>
<protein>
    <submittedName>
        <fullName evidence="3">Peptidoglycan-binding protein</fullName>
    </submittedName>
</protein>
<dbReference type="SUPFAM" id="SSF47090">
    <property type="entry name" value="PGBD-like"/>
    <property type="match status" value="1"/>
</dbReference>
<dbReference type="InterPro" id="IPR036365">
    <property type="entry name" value="PGBD-like_sf"/>
</dbReference>
<evidence type="ECO:0000313" key="4">
    <source>
        <dbReference type="Proteomes" id="UP001595847"/>
    </source>
</evidence>
<dbReference type="EMBL" id="JBHSBH010000015">
    <property type="protein sequence ID" value="MFC3998954.1"/>
    <property type="molecule type" value="Genomic_DNA"/>
</dbReference>
<dbReference type="RefSeq" id="WP_378537130.1">
    <property type="nucleotide sequence ID" value="NZ_JBHSBH010000015.1"/>
</dbReference>
<proteinExistence type="predicted"/>
<sequence length="227" mass="23991">MDWRLARSLEVLRTEVNTIAPERSKKEDGTIGDAAHATRPSDHNPNAAGVVCAMDLTNDPGAGADMDRLSVQLSTFNHPAVKYVIWNRRIWSKERASEGWRPYTGANPHDLHMHVSVGVGPSGQSTGPYDDTSPWGIAAGSAQTGDGDMVGLRQGDTGERVKFLQELLVKAGHSVGAAGIDGDYGTATTNAVIAAREAEGSAEHVGDHITGAAAKQIMSQFIKAHAA</sequence>
<accession>A0ABV8FU81</accession>
<keyword evidence="4" id="KW-1185">Reference proteome</keyword>
<evidence type="ECO:0000259" key="2">
    <source>
        <dbReference type="Pfam" id="PF26571"/>
    </source>
</evidence>
<name>A0ABV8FU81_9ACTN</name>
<dbReference type="InterPro" id="IPR036366">
    <property type="entry name" value="PGBDSf"/>
</dbReference>
<evidence type="ECO:0000313" key="3">
    <source>
        <dbReference type="EMBL" id="MFC3998954.1"/>
    </source>
</evidence>
<comment type="caution">
    <text evidence="3">The sequence shown here is derived from an EMBL/GenBank/DDBJ whole genome shotgun (WGS) entry which is preliminary data.</text>
</comment>
<dbReference type="InterPro" id="IPR058593">
    <property type="entry name" value="ARB_07466-like_C"/>
</dbReference>
<reference evidence="4" key="1">
    <citation type="journal article" date="2019" name="Int. J. Syst. Evol. Microbiol.">
        <title>The Global Catalogue of Microorganisms (GCM) 10K type strain sequencing project: providing services to taxonomists for standard genome sequencing and annotation.</title>
        <authorList>
            <consortium name="The Broad Institute Genomics Platform"/>
            <consortium name="The Broad Institute Genome Sequencing Center for Infectious Disease"/>
            <person name="Wu L."/>
            <person name="Ma J."/>
        </authorList>
    </citation>
    <scope>NUCLEOTIDE SEQUENCE [LARGE SCALE GENOMIC DNA]</scope>
    <source>
        <strain evidence="4">TBRC 1826</strain>
    </source>
</reference>
<feature type="domain" description="ARB-07466-like C-terminal" evidence="2">
    <location>
        <begin position="80"/>
        <end position="109"/>
    </location>
</feature>
<dbReference type="Pfam" id="PF26571">
    <property type="entry name" value="VldE"/>
    <property type="match status" value="1"/>
</dbReference>
<evidence type="ECO:0000256" key="1">
    <source>
        <dbReference type="SAM" id="MobiDB-lite"/>
    </source>
</evidence>
<dbReference type="Gene3D" id="1.10.101.10">
    <property type="entry name" value="PGBD-like superfamily/PGBD"/>
    <property type="match status" value="1"/>
</dbReference>
<dbReference type="Proteomes" id="UP001595847">
    <property type="component" value="Unassembled WGS sequence"/>
</dbReference>